<comment type="caution">
    <text evidence="6">The sequence shown here is derived from an EMBL/GenBank/DDBJ whole genome shotgun (WGS) entry which is preliminary data.</text>
</comment>
<reference evidence="6" key="1">
    <citation type="journal article" date="2018" name="Int. J. Syst. Evol. Microbiol.">
        <title>Neptunicella marina gen. nov., sp. nov., isolated from surface seawater.</title>
        <authorList>
            <person name="Liu X."/>
            <person name="Lai Q."/>
            <person name="Du Y."/>
            <person name="Zhang X."/>
            <person name="Liu Z."/>
            <person name="Sun F."/>
            <person name="Shao Z."/>
        </authorList>
    </citation>
    <scope>NUCLEOTIDE SEQUENCE</scope>
    <source>
        <strain evidence="6">S27-2</strain>
    </source>
</reference>
<dbReference type="SMART" id="SM00418">
    <property type="entry name" value="HTH_ARSR"/>
    <property type="match status" value="1"/>
</dbReference>
<dbReference type="InterPro" id="IPR051081">
    <property type="entry name" value="HTH_MetalResp_TranReg"/>
</dbReference>
<gene>
    <name evidence="6" type="ORF">H8B19_10025</name>
</gene>
<evidence type="ECO:0000256" key="3">
    <source>
        <dbReference type="ARBA" id="ARBA00023125"/>
    </source>
</evidence>
<accession>A0A8J6IV55</accession>
<dbReference type="GO" id="GO:0003700">
    <property type="term" value="F:DNA-binding transcription factor activity"/>
    <property type="evidence" value="ECO:0007669"/>
    <property type="project" value="InterPro"/>
</dbReference>
<dbReference type="InterPro" id="IPR018334">
    <property type="entry name" value="ArsR_HTH"/>
</dbReference>
<evidence type="ECO:0000256" key="4">
    <source>
        <dbReference type="ARBA" id="ARBA00023163"/>
    </source>
</evidence>
<dbReference type="FunFam" id="1.10.10.10:FF:000279">
    <property type="entry name" value="Transcriptional regulator, ArsR family"/>
    <property type="match status" value="1"/>
</dbReference>
<reference evidence="6" key="2">
    <citation type="submission" date="2020-08" db="EMBL/GenBank/DDBJ databases">
        <authorList>
            <person name="Lai Q."/>
        </authorList>
    </citation>
    <scope>NUCLEOTIDE SEQUENCE</scope>
    <source>
        <strain evidence="6">S27-2</strain>
    </source>
</reference>
<dbReference type="RefSeq" id="WP_186506715.1">
    <property type="nucleotide sequence ID" value="NZ_JACNEP010000007.1"/>
</dbReference>
<dbReference type="Gene3D" id="1.10.10.10">
    <property type="entry name" value="Winged helix-like DNA-binding domain superfamily/Winged helix DNA-binding domain"/>
    <property type="match status" value="1"/>
</dbReference>
<dbReference type="Pfam" id="PF01022">
    <property type="entry name" value="HTH_5"/>
    <property type="match status" value="1"/>
</dbReference>
<dbReference type="PANTHER" id="PTHR33154:SF18">
    <property type="entry name" value="ARSENICAL RESISTANCE OPERON REPRESSOR"/>
    <property type="match status" value="1"/>
</dbReference>
<keyword evidence="3" id="KW-0238">DNA-binding</keyword>
<sequence>MSPLNLFKLLADDTRLKSMLLVASKGQLCVCDLQNALDISQPKVSRHLADLRKAGLLQDERRGKWVYYQLASDMPDWVNQLLSHTLNHNADVIQPNLDLLNQHLNACCEN</sequence>
<feature type="domain" description="HTH arsR-type" evidence="5">
    <location>
        <begin position="1"/>
        <end position="93"/>
    </location>
</feature>
<dbReference type="InterPro" id="IPR036388">
    <property type="entry name" value="WH-like_DNA-bd_sf"/>
</dbReference>
<evidence type="ECO:0000259" key="5">
    <source>
        <dbReference type="PROSITE" id="PS50987"/>
    </source>
</evidence>
<keyword evidence="2" id="KW-0805">Transcription regulation</keyword>
<dbReference type="GO" id="GO:0046685">
    <property type="term" value="P:response to arsenic-containing substance"/>
    <property type="evidence" value="ECO:0007669"/>
    <property type="project" value="UniProtKB-KW"/>
</dbReference>
<dbReference type="GO" id="GO:0003677">
    <property type="term" value="F:DNA binding"/>
    <property type="evidence" value="ECO:0007669"/>
    <property type="project" value="UniProtKB-KW"/>
</dbReference>
<organism evidence="6 7">
    <name type="scientific">Neptunicella marina</name>
    <dbReference type="NCBI Taxonomy" id="2125989"/>
    <lineage>
        <taxon>Bacteria</taxon>
        <taxon>Pseudomonadati</taxon>
        <taxon>Pseudomonadota</taxon>
        <taxon>Gammaproteobacteria</taxon>
        <taxon>Alteromonadales</taxon>
        <taxon>Alteromonadaceae</taxon>
        <taxon>Neptunicella</taxon>
    </lineage>
</organism>
<dbReference type="AlphaFoldDB" id="A0A8J6IV55"/>
<dbReference type="InterPro" id="IPR036390">
    <property type="entry name" value="WH_DNA-bd_sf"/>
</dbReference>
<dbReference type="Proteomes" id="UP000601768">
    <property type="component" value="Unassembled WGS sequence"/>
</dbReference>
<dbReference type="SUPFAM" id="SSF46785">
    <property type="entry name" value="Winged helix' DNA-binding domain"/>
    <property type="match status" value="1"/>
</dbReference>
<dbReference type="PANTHER" id="PTHR33154">
    <property type="entry name" value="TRANSCRIPTIONAL REGULATOR, ARSR FAMILY"/>
    <property type="match status" value="1"/>
</dbReference>
<dbReference type="NCBIfam" id="NF033788">
    <property type="entry name" value="HTH_metalloreg"/>
    <property type="match status" value="1"/>
</dbReference>
<evidence type="ECO:0000256" key="1">
    <source>
        <dbReference type="ARBA" id="ARBA00022849"/>
    </source>
</evidence>
<dbReference type="InterPro" id="IPR011991">
    <property type="entry name" value="ArsR-like_HTH"/>
</dbReference>
<evidence type="ECO:0000313" key="7">
    <source>
        <dbReference type="Proteomes" id="UP000601768"/>
    </source>
</evidence>
<dbReference type="NCBIfam" id="NF007528">
    <property type="entry name" value="PRK10141.1"/>
    <property type="match status" value="1"/>
</dbReference>
<dbReference type="PROSITE" id="PS50987">
    <property type="entry name" value="HTH_ARSR_2"/>
    <property type="match status" value="1"/>
</dbReference>
<dbReference type="InterPro" id="IPR001845">
    <property type="entry name" value="HTH_ArsR_DNA-bd_dom"/>
</dbReference>
<dbReference type="CDD" id="cd00090">
    <property type="entry name" value="HTH_ARSR"/>
    <property type="match status" value="1"/>
</dbReference>
<proteinExistence type="predicted"/>
<keyword evidence="1" id="KW-0059">Arsenical resistance</keyword>
<evidence type="ECO:0000256" key="2">
    <source>
        <dbReference type="ARBA" id="ARBA00023015"/>
    </source>
</evidence>
<protein>
    <submittedName>
        <fullName evidence="6">Metalloregulator ArsR/SmtB family transcription factor</fullName>
    </submittedName>
</protein>
<keyword evidence="7" id="KW-1185">Reference proteome</keyword>
<keyword evidence="4" id="KW-0804">Transcription</keyword>
<evidence type="ECO:0000313" key="6">
    <source>
        <dbReference type="EMBL" id="MBC3766218.1"/>
    </source>
</evidence>
<name>A0A8J6IV55_9ALTE</name>
<dbReference type="EMBL" id="JACNEP010000007">
    <property type="protein sequence ID" value="MBC3766218.1"/>
    <property type="molecule type" value="Genomic_DNA"/>
</dbReference>
<dbReference type="PRINTS" id="PR00778">
    <property type="entry name" value="HTHARSR"/>
</dbReference>
<dbReference type="PROSITE" id="PS00846">
    <property type="entry name" value="HTH_ARSR_1"/>
    <property type="match status" value="1"/>
</dbReference>